<organism evidence="1 2">
    <name type="scientific">Salipiger bermudensis (strain DSM 26914 / JCM 13377 / KCTC 12554 / HTCC2601)</name>
    <name type="common">Pelagibaca bermudensis</name>
    <dbReference type="NCBI Taxonomy" id="314265"/>
    <lineage>
        <taxon>Bacteria</taxon>
        <taxon>Pseudomonadati</taxon>
        <taxon>Pseudomonadota</taxon>
        <taxon>Alphaproteobacteria</taxon>
        <taxon>Rhodobacterales</taxon>
        <taxon>Roseobacteraceae</taxon>
        <taxon>Salipiger</taxon>
    </lineage>
</organism>
<comment type="caution">
    <text evidence="1">The sequence shown here is derived from an EMBL/GenBank/DDBJ whole genome shotgun (WGS) entry which is preliminary data.</text>
</comment>
<reference evidence="1 2" key="1">
    <citation type="journal article" date="2010" name="J. Bacteriol.">
        <title>Genome sequences of Pelagibaca bermudensis HTCC2601T and Maritimibacter alkaliphilus HTCC2654T, the type strains of two marine Roseobacter genera.</title>
        <authorList>
            <person name="Thrash J.C."/>
            <person name="Cho J.C."/>
            <person name="Ferriera S."/>
            <person name="Johnson J."/>
            <person name="Vergin K.L."/>
            <person name="Giovannoni S.J."/>
        </authorList>
    </citation>
    <scope>NUCLEOTIDE SEQUENCE [LARGE SCALE GENOMIC DNA]</scope>
    <source>
        <strain evidence="2">DSM 26914 / JCM 13377 / KCTC 12554 / HTCC2601</strain>
    </source>
</reference>
<accession>Q0FWV3</accession>
<name>Q0FWV3_SALBH</name>
<evidence type="ECO:0000313" key="1">
    <source>
        <dbReference type="EMBL" id="EAU48449.1"/>
    </source>
</evidence>
<keyword evidence="2" id="KW-1185">Reference proteome</keyword>
<dbReference type="Proteomes" id="UP000006230">
    <property type="component" value="Unassembled WGS sequence"/>
</dbReference>
<proteinExistence type="predicted"/>
<sequence>MPNWAECEIAATLVENIPRKPIETRSQPKRVARSVAAARAAVAMSSRSATAITTFSASMAWS</sequence>
<dbReference type="HOGENOM" id="CLU_2900176_0_0_5"/>
<protein>
    <submittedName>
        <fullName evidence="1">Uncharacterized protein</fullName>
    </submittedName>
</protein>
<gene>
    <name evidence="1" type="ORF">R2601_02713</name>
</gene>
<dbReference type="AlphaFoldDB" id="Q0FWV3"/>
<dbReference type="EMBL" id="AATQ01000001">
    <property type="protein sequence ID" value="EAU48449.1"/>
    <property type="molecule type" value="Genomic_DNA"/>
</dbReference>
<evidence type="ECO:0000313" key="2">
    <source>
        <dbReference type="Proteomes" id="UP000006230"/>
    </source>
</evidence>